<accession>A0A1V4I8L8</accession>
<keyword evidence="1" id="KW-1133">Transmembrane helix</keyword>
<feature type="transmembrane region" description="Helical" evidence="1">
    <location>
        <begin position="34"/>
        <end position="51"/>
    </location>
</feature>
<evidence type="ECO:0008006" key="4">
    <source>
        <dbReference type="Google" id="ProtNLM"/>
    </source>
</evidence>
<evidence type="ECO:0000313" key="2">
    <source>
        <dbReference type="EMBL" id="OPJ56259.1"/>
    </source>
</evidence>
<dbReference type="AlphaFoldDB" id="A0A1V4I8L8"/>
<dbReference type="STRING" id="29349.CLOTH_06630"/>
<comment type="caution">
    <text evidence="2">The sequence shown here is derived from an EMBL/GenBank/DDBJ whole genome shotgun (WGS) entry which is preliminary data.</text>
</comment>
<dbReference type="Proteomes" id="UP000190140">
    <property type="component" value="Unassembled WGS sequence"/>
</dbReference>
<dbReference type="PANTHER" id="PTHR34821:SF2">
    <property type="entry name" value="INNER MEMBRANE PROTEIN YDCZ"/>
    <property type="match status" value="1"/>
</dbReference>
<dbReference type="OrthoDB" id="7864805at2"/>
<evidence type="ECO:0000313" key="3">
    <source>
        <dbReference type="Proteomes" id="UP000190140"/>
    </source>
</evidence>
<dbReference type="EMBL" id="MZGW01000002">
    <property type="protein sequence ID" value="OPJ56259.1"/>
    <property type="molecule type" value="Genomic_DNA"/>
</dbReference>
<keyword evidence="3" id="KW-1185">Reference proteome</keyword>
<sequence length="140" mass="15125">MNNLISALIGALISIMVMLNGTLSSVYGNYISSVIIHMVGLVSIILVLLTTKSKVKIRKEAPLYLYSGGAIGVFTILFNNLSFPVLGVSITLALGLLGQSISSIIIDHFGLFGMNVVRFEKRKYIGLAFITLGILIMTIF</sequence>
<feature type="transmembrane region" description="Helical" evidence="1">
    <location>
        <begin position="63"/>
        <end position="83"/>
    </location>
</feature>
<proteinExistence type="predicted"/>
<name>A0A1V4I8L8_9FIRM</name>
<evidence type="ECO:0000256" key="1">
    <source>
        <dbReference type="SAM" id="Phobius"/>
    </source>
</evidence>
<reference evidence="2 3" key="1">
    <citation type="submission" date="2017-03" db="EMBL/GenBank/DDBJ databases">
        <title>Genome sequence of Clostridium thermoalcaliphilum DSM 7309.</title>
        <authorList>
            <person name="Poehlein A."/>
            <person name="Daniel R."/>
        </authorList>
    </citation>
    <scope>NUCLEOTIDE SEQUENCE [LARGE SCALE GENOMIC DNA]</scope>
    <source>
        <strain evidence="2 3">DSM 7309</strain>
    </source>
</reference>
<feature type="transmembrane region" description="Helical" evidence="1">
    <location>
        <begin position="124"/>
        <end position="139"/>
    </location>
</feature>
<dbReference type="Pfam" id="PF04657">
    <property type="entry name" value="DMT_YdcZ"/>
    <property type="match status" value="1"/>
</dbReference>
<gene>
    <name evidence="2" type="ORF">CLOTH_06630</name>
</gene>
<dbReference type="InterPro" id="IPR006750">
    <property type="entry name" value="YdcZ"/>
</dbReference>
<organism evidence="2 3">
    <name type="scientific">Alkalithermobacter paradoxus</name>
    <dbReference type="NCBI Taxonomy" id="29349"/>
    <lineage>
        <taxon>Bacteria</taxon>
        <taxon>Bacillati</taxon>
        <taxon>Bacillota</taxon>
        <taxon>Clostridia</taxon>
        <taxon>Peptostreptococcales</taxon>
        <taxon>Tepidibacteraceae</taxon>
        <taxon>Alkalithermobacter</taxon>
    </lineage>
</organism>
<keyword evidence="1" id="KW-0812">Transmembrane</keyword>
<dbReference type="PANTHER" id="PTHR34821">
    <property type="entry name" value="INNER MEMBRANE PROTEIN YDCZ"/>
    <property type="match status" value="1"/>
</dbReference>
<dbReference type="RefSeq" id="WP_079411205.1">
    <property type="nucleotide sequence ID" value="NZ_MZGW01000002.1"/>
</dbReference>
<protein>
    <recommendedName>
        <fullName evidence="4">EamA-like transporter family protein</fullName>
    </recommendedName>
</protein>
<feature type="transmembrane region" description="Helical" evidence="1">
    <location>
        <begin position="89"/>
        <end position="112"/>
    </location>
</feature>
<keyword evidence="1" id="KW-0472">Membrane</keyword>
<dbReference type="GO" id="GO:0005886">
    <property type="term" value="C:plasma membrane"/>
    <property type="evidence" value="ECO:0007669"/>
    <property type="project" value="TreeGrafter"/>
</dbReference>